<organism evidence="2 3">
    <name type="scientific">Apatococcus lobatus</name>
    <dbReference type="NCBI Taxonomy" id="904363"/>
    <lineage>
        <taxon>Eukaryota</taxon>
        <taxon>Viridiplantae</taxon>
        <taxon>Chlorophyta</taxon>
        <taxon>core chlorophytes</taxon>
        <taxon>Trebouxiophyceae</taxon>
        <taxon>Chlorellales</taxon>
        <taxon>Chlorellaceae</taxon>
        <taxon>Apatococcus</taxon>
    </lineage>
</organism>
<evidence type="ECO:0000256" key="1">
    <source>
        <dbReference type="SAM" id="MobiDB-lite"/>
    </source>
</evidence>
<dbReference type="AlphaFoldDB" id="A0AAW1QYI7"/>
<keyword evidence="3" id="KW-1185">Reference proteome</keyword>
<feature type="compositionally biased region" description="Polar residues" evidence="1">
    <location>
        <begin position="19"/>
        <end position="30"/>
    </location>
</feature>
<feature type="compositionally biased region" description="Polar residues" evidence="1">
    <location>
        <begin position="50"/>
        <end position="59"/>
    </location>
</feature>
<evidence type="ECO:0000313" key="2">
    <source>
        <dbReference type="EMBL" id="KAK9826269.1"/>
    </source>
</evidence>
<gene>
    <name evidence="2" type="ORF">WJX74_004610</name>
</gene>
<sequence>MQPLSDKSYSSLHRALRGGSNSKGSIKLNTIPWQGGTAQALAKRVMRDTLSASRGSSKPESAVQPSEPAAPVPL</sequence>
<accession>A0AAW1QYI7</accession>
<proteinExistence type="predicted"/>
<feature type="compositionally biased region" description="Polar residues" evidence="1">
    <location>
        <begin position="1"/>
        <end position="11"/>
    </location>
</feature>
<feature type="region of interest" description="Disordered" evidence="1">
    <location>
        <begin position="48"/>
        <end position="74"/>
    </location>
</feature>
<evidence type="ECO:0000313" key="3">
    <source>
        <dbReference type="Proteomes" id="UP001438707"/>
    </source>
</evidence>
<protein>
    <submittedName>
        <fullName evidence="2">Uncharacterized protein</fullName>
    </submittedName>
</protein>
<feature type="region of interest" description="Disordered" evidence="1">
    <location>
        <begin position="1"/>
        <end position="30"/>
    </location>
</feature>
<name>A0AAW1QYI7_9CHLO</name>
<comment type="caution">
    <text evidence="2">The sequence shown here is derived from an EMBL/GenBank/DDBJ whole genome shotgun (WGS) entry which is preliminary data.</text>
</comment>
<dbReference type="EMBL" id="JALJOS010000021">
    <property type="protein sequence ID" value="KAK9826269.1"/>
    <property type="molecule type" value="Genomic_DNA"/>
</dbReference>
<dbReference type="Proteomes" id="UP001438707">
    <property type="component" value="Unassembled WGS sequence"/>
</dbReference>
<reference evidence="2 3" key="1">
    <citation type="journal article" date="2024" name="Nat. Commun.">
        <title>Phylogenomics reveals the evolutionary origins of lichenization in chlorophyte algae.</title>
        <authorList>
            <person name="Puginier C."/>
            <person name="Libourel C."/>
            <person name="Otte J."/>
            <person name="Skaloud P."/>
            <person name="Haon M."/>
            <person name="Grisel S."/>
            <person name="Petersen M."/>
            <person name="Berrin J.G."/>
            <person name="Delaux P.M."/>
            <person name="Dal Grande F."/>
            <person name="Keller J."/>
        </authorList>
    </citation>
    <scope>NUCLEOTIDE SEQUENCE [LARGE SCALE GENOMIC DNA]</scope>
    <source>
        <strain evidence="2 3">SAG 2145</strain>
    </source>
</reference>